<sequence>MSCTSRSSRWQIVLLVQCLLLLMYPTCQCDAQCVGGVSHRLKISTLLDTIYPPWSAGCLSRAGERSDNQTPIDERLPVDWDSLMISGNETVSLSQHQPNQTDTADYLLDVTVQRELDDGAPVRDEMMSATEAGE</sequence>
<dbReference type="AlphaFoldDB" id="A0A182SCU1"/>
<name>A0A182SCU1_9DIPT</name>
<proteinExistence type="predicted"/>
<feature type="signal peptide" evidence="1">
    <location>
        <begin position="1"/>
        <end position="29"/>
    </location>
</feature>
<evidence type="ECO:0000256" key="1">
    <source>
        <dbReference type="SAM" id="SignalP"/>
    </source>
</evidence>
<feature type="chain" id="PRO_5008135614" evidence="1">
    <location>
        <begin position="30"/>
        <end position="134"/>
    </location>
</feature>
<evidence type="ECO:0000313" key="2">
    <source>
        <dbReference type="EnsemblMetazoa" id="AMAM004213-PA"/>
    </source>
</evidence>
<protein>
    <submittedName>
        <fullName evidence="2">Uncharacterized protein</fullName>
    </submittedName>
</protein>
<evidence type="ECO:0000313" key="3">
    <source>
        <dbReference type="Proteomes" id="UP000075901"/>
    </source>
</evidence>
<accession>A0A182SCU1</accession>
<dbReference type="Proteomes" id="UP000075901">
    <property type="component" value="Unassembled WGS sequence"/>
</dbReference>
<dbReference type="VEuPathDB" id="VectorBase:AMAM004213"/>
<dbReference type="EnsemblMetazoa" id="AMAM004213-RA">
    <property type="protein sequence ID" value="AMAM004213-PA"/>
    <property type="gene ID" value="AMAM004213"/>
</dbReference>
<reference evidence="3" key="1">
    <citation type="submission" date="2013-09" db="EMBL/GenBank/DDBJ databases">
        <title>The Genome Sequence of Anopheles maculatus species B.</title>
        <authorList>
            <consortium name="The Broad Institute Genomics Platform"/>
            <person name="Neafsey D.E."/>
            <person name="Besansky N."/>
            <person name="Howell P."/>
            <person name="Walton C."/>
            <person name="Young S.K."/>
            <person name="Zeng Q."/>
            <person name="Gargeya S."/>
            <person name="Fitzgerald M."/>
            <person name="Haas B."/>
            <person name="Abouelleil A."/>
            <person name="Allen A.W."/>
            <person name="Alvarado L."/>
            <person name="Arachchi H.M."/>
            <person name="Berlin A.M."/>
            <person name="Chapman S.B."/>
            <person name="Gainer-Dewar J."/>
            <person name="Goldberg J."/>
            <person name="Griggs A."/>
            <person name="Gujja S."/>
            <person name="Hansen M."/>
            <person name="Howarth C."/>
            <person name="Imamovic A."/>
            <person name="Ireland A."/>
            <person name="Larimer J."/>
            <person name="McCowan C."/>
            <person name="Murphy C."/>
            <person name="Pearson M."/>
            <person name="Poon T.W."/>
            <person name="Priest M."/>
            <person name="Roberts A."/>
            <person name="Saif S."/>
            <person name="Shea T."/>
            <person name="Sisk P."/>
            <person name="Sykes S."/>
            <person name="Wortman J."/>
            <person name="Nusbaum C."/>
            <person name="Birren B."/>
        </authorList>
    </citation>
    <scope>NUCLEOTIDE SEQUENCE [LARGE SCALE GENOMIC DNA]</scope>
    <source>
        <strain evidence="3">maculatus3</strain>
    </source>
</reference>
<organism evidence="2 3">
    <name type="scientific">Anopheles maculatus</name>
    <dbReference type="NCBI Taxonomy" id="74869"/>
    <lineage>
        <taxon>Eukaryota</taxon>
        <taxon>Metazoa</taxon>
        <taxon>Ecdysozoa</taxon>
        <taxon>Arthropoda</taxon>
        <taxon>Hexapoda</taxon>
        <taxon>Insecta</taxon>
        <taxon>Pterygota</taxon>
        <taxon>Neoptera</taxon>
        <taxon>Endopterygota</taxon>
        <taxon>Diptera</taxon>
        <taxon>Nematocera</taxon>
        <taxon>Culicoidea</taxon>
        <taxon>Culicidae</taxon>
        <taxon>Anophelinae</taxon>
        <taxon>Anopheles</taxon>
        <taxon>Anopheles maculatus group</taxon>
    </lineage>
</organism>
<reference evidence="2" key="2">
    <citation type="submission" date="2020-05" db="UniProtKB">
        <authorList>
            <consortium name="EnsemblMetazoa"/>
        </authorList>
    </citation>
    <scope>IDENTIFICATION</scope>
    <source>
        <strain evidence="2">maculatus3</strain>
    </source>
</reference>
<keyword evidence="1" id="KW-0732">Signal</keyword>
<keyword evidence="3" id="KW-1185">Reference proteome</keyword>